<sequence length="126" mass="14177">MAILVHYKNNSPSVKIPMESMPFCIGRGDMNELSVDDDLASREHAIVEKVTGQQSGSTEYVLRDCSSTNGTFVNGERISAHLLMEGDTIRIGRTFFRFFKNAQSELNETVIMKRILPGIFYTTPKK</sequence>
<dbReference type="InterPro" id="IPR008984">
    <property type="entry name" value="SMAD_FHA_dom_sf"/>
</dbReference>
<gene>
    <name evidence="2" type="ORF">SAMN03097708_02877</name>
</gene>
<accession>A0A1G5QV63</accession>
<protein>
    <submittedName>
        <fullName evidence="2">FHA domain-containing protein</fullName>
    </submittedName>
</protein>
<dbReference type="EMBL" id="FMWD01000010">
    <property type="protein sequence ID" value="SCZ65774.1"/>
    <property type="molecule type" value="Genomic_DNA"/>
</dbReference>
<dbReference type="Gene3D" id="2.60.200.20">
    <property type="match status" value="1"/>
</dbReference>
<evidence type="ECO:0000313" key="2">
    <source>
        <dbReference type="EMBL" id="SCZ65774.1"/>
    </source>
</evidence>
<dbReference type="STRING" id="415747.SAMN03097708_02877"/>
<reference evidence="2 3" key="1">
    <citation type="submission" date="2016-10" db="EMBL/GenBank/DDBJ databases">
        <authorList>
            <person name="de Groot N.N."/>
        </authorList>
    </citation>
    <scope>NUCLEOTIDE SEQUENCE [LARGE SCALE GENOMIC DNA]</scope>
    <source>
        <strain evidence="2 3">HLD2</strain>
    </source>
</reference>
<evidence type="ECO:0000259" key="1">
    <source>
        <dbReference type="PROSITE" id="PS50006"/>
    </source>
</evidence>
<dbReference type="RefSeq" id="WP_092998544.1">
    <property type="nucleotide sequence ID" value="NZ_FMWD01000010.1"/>
</dbReference>
<dbReference type="Pfam" id="PF00498">
    <property type="entry name" value="FHA"/>
    <property type="match status" value="1"/>
</dbReference>
<dbReference type="OrthoDB" id="151099at2"/>
<dbReference type="InterPro" id="IPR000253">
    <property type="entry name" value="FHA_dom"/>
</dbReference>
<organism evidence="2 3">
    <name type="scientific">Thiohalomonas denitrificans</name>
    <dbReference type="NCBI Taxonomy" id="415747"/>
    <lineage>
        <taxon>Bacteria</taxon>
        <taxon>Pseudomonadati</taxon>
        <taxon>Pseudomonadota</taxon>
        <taxon>Gammaproteobacteria</taxon>
        <taxon>Thiohalomonadales</taxon>
        <taxon>Thiohalomonadaceae</taxon>
        <taxon>Thiohalomonas</taxon>
    </lineage>
</organism>
<dbReference type="PROSITE" id="PS50006">
    <property type="entry name" value="FHA_DOMAIN"/>
    <property type="match status" value="1"/>
</dbReference>
<dbReference type="SUPFAM" id="SSF49879">
    <property type="entry name" value="SMAD/FHA domain"/>
    <property type="match status" value="1"/>
</dbReference>
<dbReference type="AlphaFoldDB" id="A0A1G5QV63"/>
<feature type="domain" description="FHA" evidence="1">
    <location>
        <begin position="23"/>
        <end position="78"/>
    </location>
</feature>
<evidence type="ECO:0000313" key="3">
    <source>
        <dbReference type="Proteomes" id="UP000199648"/>
    </source>
</evidence>
<dbReference type="Proteomes" id="UP000199648">
    <property type="component" value="Unassembled WGS sequence"/>
</dbReference>
<keyword evidence="3" id="KW-1185">Reference proteome</keyword>
<dbReference type="InterPro" id="IPR050923">
    <property type="entry name" value="Cell_Proc_Reg/RNA_Proc"/>
</dbReference>
<proteinExistence type="predicted"/>
<dbReference type="SMART" id="SM00240">
    <property type="entry name" value="FHA"/>
    <property type="match status" value="1"/>
</dbReference>
<dbReference type="CDD" id="cd00060">
    <property type="entry name" value="FHA"/>
    <property type="match status" value="1"/>
</dbReference>
<name>A0A1G5QV63_9GAMM</name>
<dbReference type="PANTHER" id="PTHR23308">
    <property type="entry name" value="NUCLEAR INHIBITOR OF PROTEIN PHOSPHATASE-1"/>
    <property type="match status" value="1"/>
</dbReference>